<evidence type="ECO:0000313" key="4">
    <source>
        <dbReference type="Proteomes" id="UP001157006"/>
    </source>
</evidence>
<keyword evidence="1" id="KW-0732">Signal</keyword>
<dbReference type="PANTHER" id="PTHR33122:SF43">
    <property type="entry name" value="BIFUNCTIONAL INHIBITOR_PLANT LIPID TRANSFER PROTEIN_SEED STORAGE HELICAL DOMAIN-CONTAINING PROTEIN"/>
    <property type="match status" value="1"/>
</dbReference>
<dbReference type="GO" id="GO:0005504">
    <property type="term" value="F:fatty acid binding"/>
    <property type="evidence" value="ECO:0007669"/>
    <property type="project" value="InterPro"/>
</dbReference>
<feature type="signal peptide" evidence="1">
    <location>
        <begin position="1"/>
        <end position="29"/>
    </location>
</feature>
<keyword evidence="4" id="KW-1185">Reference proteome</keyword>
<dbReference type="InterPro" id="IPR016140">
    <property type="entry name" value="Bifunc_inhib/LTP/seed_store"/>
</dbReference>
<organism evidence="3 4">
    <name type="scientific">Vicia faba</name>
    <name type="common">Broad bean</name>
    <name type="synonym">Faba vulgaris</name>
    <dbReference type="NCBI Taxonomy" id="3906"/>
    <lineage>
        <taxon>Eukaryota</taxon>
        <taxon>Viridiplantae</taxon>
        <taxon>Streptophyta</taxon>
        <taxon>Embryophyta</taxon>
        <taxon>Tracheophyta</taxon>
        <taxon>Spermatophyta</taxon>
        <taxon>Magnoliopsida</taxon>
        <taxon>eudicotyledons</taxon>
        <taxon>Gunneridae</taxon>
        <taxon>Pentapetalae</taxon>
        <taxon>rosids</taxon>
        <taxon>fabids</taxon>
        <taxon>Fabales</taxon>
        <taxon>Fabaceae</taxon>
        <taxon>Papilionoideae</taxon>
        <taxon>50 kb inversion clade</taxon>
        <taxon>NPAAA clade</taxon>
        <taxon>Hologalegina</taxon>
        <taxon>IRL clade</taxon>
        <taxon>Fabeae</taxon>
        <taxon>Vicia</taxon>
    </lineage>
</organism>
<dbReference type="AlphaFoldDB" id="A0AAV0ZE19"/>
<evidence type="ECO:0000313" key="3">
    <source>
        <dbReference type="EMBL" id="CAI8596666.1"/>
    </source>
</evidence>
<dbReference type="Pfam" id="PF14368">
    <property type="entry name" value="LTP_2"/>
    <property type="match status" value="1"/>
</dbReference>
<protein>
    <recommendedName>
        <fullName evidence="2">Bifunctional inhibitor/plant lipid transfer protein/seed storage helical domain-containing protein</fullName>
    </recommendedName>
</protein>
<dbReference type="InterPro" id="IPR044741">
    <property type="entry name" value="NsLTP-like"/>
</dbReference>
<dbReference type="SUPFAM" id="SSF47699">
    <property type="entry name" value="Bifunctional inhibitor/lipid-transfer protein/seed storage 2S albumin"/>
    <property type="match status" value="1"/>
</dbReference>
<name>A0AAV0ZE19_VICFA</name>
<dbReference type="InterPro" id="IPR039265">
    <property type="entry name" value="DIR1-like"/>
</dbReference>
<dbReference type="Gene3D" id="1.10.110.10">
    <property type="entry name" value="Plant lipid-transfer and hydrophobic proteins"/>
    <property type="match status" value="1"/>
</dbReference>
<feature type="domain" description="Bifunctional inhibitor/plant lipid transfer protein/seed storage helical" evidence="2">
    <location>
        <begin position="29"/>
        <end position="102"/>
    </location>
</feature>
<dbReference type="EMBL" id="OX451737">
    <property type="protein sequence ID" value="CAI8596666.1"/>
    <property type="molecule type" value="Genomic_DNA"/>
</dbReference>
<evidence type="ECO:0000259" key="2">
    <source>
        <dbReference type="Pfam" id="PF14368"/>
    </source>
</evidence>
<gene>
    <name evidence="3" type="ORF">VFH_II045600</name>
</gene>
<dbReference type="PANTHER" id="PTHR33122">
    <property type="entry name" value="LIPID BINDING PROTEIN-RELATED"/>
    <property type="match status" value="1"/>
</dbReference>
<reference evidence="3 4" key="1">
    <citation type="submission" date="2023-01" db="EMBL/GenBank/DDBJ databases">
        <authorList>
            <person name="Kreplak J."/>
        </authorList>
    </citation>
    <scope>NUCLEOTIDE SEQUENCE [LARGE SCALE GENOMIC DNA]</scope>
</reference>
<dbReference type="GO" id="GO:0009627">
    <property type="term" value="P:systemic acquired resistance"/>
    <property type="evidence" value="ECO:0007669"/>
    <property type="project" value="InterPro"/>
</dbReference>
<proteinExistence type="predicted"/>
<evidence type="ECO:0000256" key="1">
    <source>
        <dbReference type="SAM" id="SignalP"/>
    </source>
</evidence>
<sequence>MAKTNVNVLILNWLVFVALLITLFGGAKAIVICDIDTNKLGSCNAAMTGKNPPKPSAKCCAVIKKGKLICICGYKYLLPTFGINPTKALALLKKCGLKIPPGCRET</sequence>
<accession>A0AAV0ZE19</accession>
<dbReference type="CDD" id="cd04660">
    <property type="entry name" value="nsLTP_like"/>
    <property type="match status" value="1"/>
</dbReference>
<feature type="chain" id="PRO_5043594922" description="Bifunctional inhibitor/plant lipid transfer protein/seed storage helical domain-containing protein" evidence="1">
    <location>
        <begin position="30"/>
        <end position="106"/>
    </location>
</feature>
<dbReference type="InterPro" id="IPR036312">
    <property type="entry name" value="Bifun_inhib/LTP/seed_sf"/>
</dbReference>
<dbReference type="Proteomes" id="UP001157006">
    <property type="component" value="Chromosome 2"/>
</dbReference>